<evidence type="ECO:0000313" key="2">
    <source>
        <dbReference type="Proteomes" id="UP001157502"/>
    </source>
</evidence>
<gene>
    <name evidence="1" type="ORF">DPEC_G00210520</name>
</gene>
<comment type="caution">
    <text evidence="1">The sequence shown here is derived from an EMBL/GenBank/DDBJ whole genome shotgun (WGS) entry which is preliminary data.</text>
</comment>
<name>A0ACC2G622_DALPE</name>
<organism evidence="1 2">
    <name type="scientific">Dallia pectoralis</name>
    <name type="common">Alaska blackfish</name>
    <dbReference type="NCBI Taxonomy" id="75939"/>
    <lineage>
        <taxon>Eukaryota</taxon>
        <taxon>Metazoa</taxon>
        <taxon>Chordata</taxon>
        <taxon>Craniata</taxon>
        <taxon>Vertebrata</taxon>
        <taxon>Euteleostomi</taxon>
        <taxon>Actinopterygii</taxon>
        <taxon>Neopterygii</taxon>
        <taxon>Teleostei</taxon>
        <taxon>Protacanthopterygii</taxon>
        <taxon>Esociformes</taxon>
        <taxon>Umbridae</taxon>
        <taxon>Dallia</taxon>
    </lineage>
</organism>
<reference evidence="1" key="1">
    <citation type="submission" date="2021-05" db="EMBL/GenBank/DDBJ databases">
        <authorList>
            <person name="Pan Q."/>
            <person name="Jouanno E."/>
            <person name="Zahm M."/>
            <person name="Klopp C."/>
            <person name="Cabau C."/>
            <person name="Louis A."/>
            <person name="Berthelot C."/>
            <person name="Parey E."/>
            <person name="Roest Crollius H."/>
            <person name="Montfort J."/>
            <person name="Robinson-Rechavi M."/>
            <person name="Bouchez O."/>
            <person name="Lampietro C."/>
            <person name="Lopez Roques C."/>
            <person name="Donnadieu C."/>
            <person name="Postlethwait J."/>
            <person name="Bobe J."/>
            <person name="Dillon D."/>
            <person name="Chandos A."/>
            <person name="von Hippel F."/>
            <person name="Guiguen Y."/>
        </authorList>
    </citation>
    <scope>NUCLEOTIDE SEQUENCE</scope>
    <source>
        <strain evidence="1">YG-Jan2019</strain>
    </source>
</reference>
<protein>
    <submittedName>
        <fullName evidence="1">Uncharacterized protein</fullName>
    </submittedName>
</protein>
<dbReference type="Proteomes" id="UP001157502">
    <property type="component" value="Chromosome 17"/>
</dbReference>
<proteinExistence type="predicted"/>
<accession>A0ACC2G622</accession>
<dbReference type="EMBL" id="CM055744">
    <property type="protein sequence ID" value="KAJ7998970.1"/>
    <property type="molecule type" value="Genomic_DNA"/>
</dbReference>
<evidence type="ECO:0000313" key="1">
    <source>
        <dbReference type="EMBL" id="KAJ7998970.1"/>
    </source>
</evidence>
<keyword evidence="2" id="KW-1185">Reference proteome</keyword>
<sequence length="117" mass="12705">MSRGPRGDGGPVSRSSAGCISRPLYNGVKGATSNGPLITYRALRRDSRRPLCSSPASPCIPVRFPERRERCPWTRSLSLRGDAYCCFAPALSASVLGLRRTAPARCSMVLPTWHSDL</sequence>